<reference evidence="1 2" key="1">
    <citation type="journal article" date="2015" name="Antonie Van Leeuwenhoek">
        <title>Streptomyces klenkii sp. nov., isolated from deep marine sediment.</title>
        <authorList>
            <person name="Veyisoglu A."/>
            <person name="Sahin N."/>
        </authorList>
    </citation>
    <scope>NUCLEOTIDE SEQUENCE [LARGE SCALE GENOMIC DNA]</scope>
    <source>
        <strain evidence="1 2">KCTC 29202</strain>
    </source>
</reference>
<evidence type="ECO:0008006" key="3">
    <source>
        <dbReference type="Google" id="ProtNLM"/>
    </source>
</evidence>
<comment type="caution">
    <text evidence="1">The sequence shown here is derived from an EMBL/GenBank/DDBJ whole genome shotgun (WGS) entry which is preliminary data.</text>
</comment>
<dbReference type="AlphaFoldDB" id="A0A3B0BGI1"/>
<sequence>MTTGTTAPRITGRALPPDQFRVHETHGSLDVEAVLQVLRGELAAYRVTGFVPEADRRRIVENFWASTRRTPRYGEGEDGVEGYIVGASHIEKTTDAYLTEVAQSADAVRALYEGATDPVSALRDELAAHGGLSRVRPAVHEGRAAGDSKAVLWNNTGAFLLMPHDDLAQLRDPLQAGFEIQRLRRVMAVNVYPQVPGGTGQIKLWNVEPDDRSRERLGLTYSGFPYPPELLEGHPGVVVPVESGDLCVINGNLAHAVLGRETGETAETPSGDAKRLLLTCFTALNDENELVWWT</sequence>
<name>A0A3B0BGI1_9ACTN</name>
<accession>A0A3B0BGI1</accession>
<gene>
    <name evidence="1" type="ORF">D7231_15805</name>
</gene>
<protein>
    <recommendedName>
        <fullName evidence="3">Phytanoyl-CoA dioxygenase</fullName>
    </recommendedName>
</protein>
<dbReference type="OrthoDB" id="4009736at2"/>
<proteinExistence type="predicted"/>
<keyword evidence="2" id="KW-1185">Reference proteome</keyword>
<dbReference type="Proteomes" id="UP000270343">
    <property type="component" value="Unassembled WGS sequence"/>
</dbReference>
<evidence type="ECO:0000313" key="1">
    <source>
        <dbReference type="EMBL" id="RKN71478.1"/>
    </source>
</evidence>
<dbReference type="Gene3D" id="2.60.120.620">
    <property type="entry name" value="q2cbj1_9rhob like domain"/>
    <property type="match status" value="1"/>
</dbReference>
<dbReference type="RefSeq" id="WP_120756091.1">
    <property type="nucleotide sequence ID" value="NZ_RBAM01000006.1"/>
</dbReference>
<organism evidence="1 2">
    <name type="scientific">Streptomyces klenkii</name>
    <dbReference type="NCBI Taxonomy" id="1420899"/>
    <lineage>
        <taxon>Bacteria</taxon>
        <taxon>Bacillati</taxon>
        <taxon>Actinomycetota</taxon>
        <taxon>Actinomycetes</taxon>
        <taxon>Kitasatosporales</taxon>
        <taxon>Streptomycetaceae</taxon>
        <taxon>Streptomyces</taxon>
    </lineage>
</organism>
<evidence type="ECO:0000313" key="2">
    <source>
        <dbReference type="Proteomes" id="UP000270343"/>
    </source>
</evidence>
<dbReference type="EMBL" id="RBAM01000006">
    <property type="protein sequence ID" value="RKN71478.1"/>
    <property type="molecule type" value="Genomic_DNA"/>
</dbReference>